<dbReference type="EMBL" id="WHJC01000635">
    <property type="protein sequence ID" value="MPQ45352.1"/>
    <property type="molecule type" value="Genomic_DNA"/>
</dbReference>
<keyword evidence="1" id="KW-1133">Transmembrane helix</keyword>
<sequence length="111" mass="12759">METIINDHPIDNFQSSTYTNIYHKNDIIELKNIAQYDGNNTAQDNNEFHTQDNNEVHICDEVHTYNEVTTNEGSNAFGKVKEASILLIAIFIPILIVIIFKFTMNKIKKKS</sequence>
<dbReference type="Proteomes" id="UP000430345">
    <property type="component" value="Unassembled WGS sequence"/>
</dbReference>
<evidence type="ECO:0000256" key="1">
    <source>
        <dbReference type="SAM" id="Phobius"/>
    </source>
</evidence>
<proteinExistence type="predicted"/>
<dbReference type="AlphaFoldDB" id="A0A6I1MT95"/>
<accession>A0A6I1MT95</accession>
<evidence type="ECO:0000313" key="3">
    <source>
        <dbReference type="Proteomes" id="UP000430345"/>
    </source>
</evidence>
<feature type="transmembrane region" description="Helical" evidence="1">
    <location>
        <begin position="83"/>
        <end position="102"/>
    </location>
</feature>
<organism evidence="2 3">
    <name type="scientific">Clostridium tarantellae</name>
    <dbReference type="NCBI Taxonomy" id="39493"/>
    <lineage>
        <taxon>Bacteria</taxon>
        <taxon>Bacillati</taxon>
        <taxon>Bacillota</taxon>
        <taxon>Clostridia</taxon>
        <taxon>Eubacteriales</taxon>
        <taxon>Clostridiaceae</taxon>
        <taxon>Clostridium</taxon>
    </lineage>
</organism>
<gene>
    <name evidence="2" type="ORF">GBZ86_16710</name>
</gene>
<name>A0A6I1MT95_9CLOT</name>
<comment type="caution">
    <text evidence="2">The sequence shown here is derived from an EMBL/GenBank/DDBJ whole genome shotgun (WGS) entry which is preliminary data.</text>
</comment>
<keyword evidence="1" id="KW-0812">Transmembrane</keyword>
<protein>
    <submittedName>
        <fullName evidence="2">Uncharacterized protein</fullName>
    </submittedName>
</protein>
<keyword evidence="3" id="KW-1185">Reference proteome</keyword>
<reference evidence="2 3" key="1">
    <citation type="submission" date="2019-10" db="EMBL/GenBank/DDBJ databases">
        <title>The Genome Sequence of Clostridium tarantellae Isolated from Fish Brain.</title>
        <authorList>
            <person name="Bano L."/>
            <person name="Kiel M."/>
            <person name="Sales G."/>
            <person name="Doxey A.C."/>
            <person name="Mansfield M.J."/>
            <person name="Schiavone M."/>
            <person name="Rossetto O."/>
            <person name="Pirazzini M."/>
            <person name="Dobrindt U."/>
            <person name="Montecucco C."/>
        </authorList>
    </citation>
    <scope>NUCLEOTIDE SEQUENCE [LARGE SCALE GENOMIC DNA]</scope>
    <source>
        <strain evidence="2 3">DSM 3997</strain>
    </source>
</reference>
<keyword evidence="1" id="KW-0472">Membrane</keyword>
<evidence type="ECO:0000313" key="2">
    <source>
        <dbReference type="EMBL" id="MPQ45352.1"/>
    </source>
</evidence>